<comment type="caution">
    <text evidence="1">The sequence shown here is derived from an EMBL/GenBank/DDBJ whole genome shotgun (WGS) entry which is preliminary data.</text>
</comment>
<gene>
    <name evidence="1" type="ORF">BRYFOR_07816</name>
</gene>
<name>C6LGQ6_9FIRM</name>
<organism evidence="1 2">
    <name type="scientific">Marvinbryantia formatexigens DSM 14469</name>
    <dbReference type="NCBI Taxonomy" id="478749"/>
    <lineage>
        <taxon>Bacteria</taxon>
        <taxon>Bacillati</taxon>
        <taxon>Bacillota</taxon>
        <taxon>Clostridia</taxon>
        <taxon>Lachnospirales</taxon>
        <taxon>Lachnospiraceae</taxon>
        <taxon>Marvinbryantia</taxon>
    </lineage>
</organism>
<proteinExistence type="predicted"/>
<evidence type="ECO:0000313" key="1">
    <source>
        <dbReference type="EMBL" id="EET60256.1"/>
    </source>
</evidence>
<reference evidence="1" key="1">
    <citation type="submission" date="2009-07" db="EMBL/GenBank/DDBJ databases">
        <authorList>
            <person name="Weinstock G."/>
            <person name="Sodergren E."/>
            <person name="Clifton S."/>
            <person name="Fulton L."/>
            <person name="Fulton B."/>
            <person name="Courtney L."/>
            <person name="Fronick C."/>
            <person name="Harrison M."/>
            <person name="Strong C."/>
            <person name="Farmer C."/>
            <person name="Delahaunty K."/>
            <person name="Markovic C."/>
            <person name="Hall O."/>
            <person name="Minx P."/>
            <person name="Tomlinson C."/>
            <person name="Mitreva M."/>
            <person name="Nelson J."/>
            <person name="Hou S."/>
            <person name="Wollam A."/>
            <person name="Pepin K.H."/>
            <person name="Johnson M."/>
            <person name="Bhonagiri V."/>
            <person name="Nash W.E."/>
            <person name="Warren W."/>
            <person name="Chinwalla A."/>
            <person name="Mardis E.R."/>
            <person name="Wilson R.K."/>
        </authorList>
    </citation>
    <scope>NUCLEOTIDE SEQUENCE [LARGE SCALE GENOMIC DNA]</scope>
    <source>
        <strain evidence="1">DSM 14469</strain>
    </source>
</reference>
<sequence length="72" mass="8239">MLKYCDIGSKYLTTCRGKDFLPRETGDFPLSLYVNSGRTKIQLWSFCPLRKILPDFAVRPAGLKIYPPPNET</sequence>
<protein>
    <submittedName>
        <fullName evidence="1">Uncharacterized protein</fullName>
    </submittedName>
</protein>
<accession>C6LGQ6</accession>
<dbReference type="AlphaFoldDB" id="C6LGQ6"/>
<keyword evidence="2" id="KW-1185">Reference proteome</keyword>
<dbReference type="EMBL" id="ACCL02000012">
    <property type="protein sequence ID" value="EET60256.1"/>
    <property type="molecule type" value="Genomic_DNA"/>
</dbReference>
<dbReference type="Proteomes" id="UP000005561">
    <property type="component" value="Unassembled WGS sequence"/>
</dbReference>
<evidence type="ECO:0000313" key="2">
    <source>
        <dbReference type="Proteomes" id="UP000005561"/>
    </source>
</evidence>